<keyword evidence="3" id="KW-1185">Reference proteome</keyword>
<name>A0A941EI71_9ACTN</name>
<protein>
    <submittedName>
        <fullName evidence="2">Uncharacterized protein</fullName>
    </submittedName>
</protein>
<accession>A0A941EI71</accession>
<feature type="region of interest" description="Disordered" evidence="1">
    <location>
        <begin position="1"/>
        <end position="36"/>
    </location>
</feature>
<comment type="caution">
    <text evidence="2">The sequence shown here is derived from an EMBL/GenBank/DDBJ whole genome shotgun (WGS) entry which is preliminary data.</text>
</comment>
<dbReference type="AlphaFoldDB" id="A0A941EI71"/>
<reference evidence="2" key="1">
    <citation type="submission" date="2021-04" db="EMBL/GenBank/DDBJ databases">
        <title>Genome based classification of Actinospica acidithermotolerans sp. nov., an actinobacterium isolated from an Indonesian hot spring.</title>
        <authorList>
            <person name="Kusuma A.B."/>
            <person name="Putra K.E."/>
            <person name="Nafisah S."/>
            <person name="Loh J."/>
            <person name="Nouioui I."/>
            <person name="Goodfellow M."/>
        </authorList>
    </citation>
    <scope>NUCLEOTIDE SEQUENCE</scope>
    <source>
        <strain evidence="2">MGRD01-02</strain>
    </source>
</reference>
<dbReference type="Proteomes" id="UP000676325">
    <property type="component" value="Unassembled WGS sequence"/>
</dbReference>
<sequence length="852" mass="87466">MGTNSKSSHQAYVTEPAGAADGEPDAPPQPPPSYQNALYLALGQGEGEGYIDPDQDPVGWYEAFAAAATQAMADAQWLDAQYGTDYVPMVKALTVQVLGDLSPEQLREIASAEGFEHPALVGMKNSAVHPLVHWLDPAYPAGIASKNKIQAVAQTRYDELAAGGTVGGMTLADLQAIEGAAKPAPPAASGAAQVGAAADVFSALGAIHEAAAAYEKVKGFHGHHGHASPEAGKAQALLALIDAENALVEAGGADPAASIPGIDGVIAGAKKSVDNAIQGTYTYQFNHQLHLLPKVGEFLGALAEHPDSTPATALLSWDSQVALLRKSTPADTREQLQTTAENRAEIAAKLAASRAALTGIYDPQGHSFDLPQDPAKLPAALDELGAAATAHYDNAAKAAYSITAAVGVHPDAVEKLAPGALTPAGNASTLTKDFRTYAKGLSVATLRETATAAGLEHAETATRAQLQNYLAAGWDKSLSRKEISAEVGAKYLAKNPGAAPAASPSSPPAAPKPVKAAAAAVKGAAAPVKGAAAPVKAGATPAAGFGAQRKNLVAALAHAGAAHAALPERLPAAEVKALTFGPGKSANIGGHHVMTLHQGSDGGTWLVKPDDTPGKWRVSADAGGSAGYAAGGLAAIPVYARTVEGHLSSVQPLIKGTSPFPEQPSAWSQADVDHLVRCQVGAWMIGDHDSKPGNLLRTAGGGLIPCDYGASFKHYGQDRLAVDYQPMEVQTAFQSMIKAHKGGKLAAGVSVNPLVAHSVIKKYEQMPDAQWRSILHETAQRGAAGDAPWTSTMRKRAAKSLGVHPSTVTAAQTAEAFLDYAVERKAGLRAAFAEFFTSAGFHAGSHLKTLGS</sequence>
<evidence type="ECO:0000313" key="3">
    <source>
        <dbReference type="Proteomes" id="UP000676325"/>
    </source>
</evidence>
<proteinExistence type="predicted"/>
<dbReference type="RefSeq" id="WP_212522002.1">
    <property type="nucleotide sequence ID" value="NZ_JAGSOH010000164.1"/>
</dbReference>
<evidence type="ECO:0000313" key="2">
    <source>
        <dbReference type="EMBL" id="MBR7830883.1"/>
    </source>
</evidence>
<organism evidence="2 3">
    <name type="scientific">Actinospica acidithermotolerans</name>
    <dbReference type="NCBI Taxonomy" id="2828514"/>
    <lineage>
        <taxon>Bacteria</taxon>
        <taxon>Bacillati</taxon>
        <taxon>Actinomycetota</taxon>
        <taxon>Actinomycetes</taxon>
        <taxon>Catenulisporales</taxon>
        <taxon>Actinospicaceae</taxon>
        <taxon>Actinospica</taxon>
    </lineage>
</organism>
<dbReference type="EMBL" id="JAGSOH010000164">
    <property type="protein sequence ID" value="MBR7830883.1"/>
    <property type="molecule type" value="Genomic_DNA"/>
</dbReference>
<evidence type="ECO:0000256" key="1">
    <source>
        <dbReference type="SAM" id="MobiDB-lite"/>
    </source>
</evidence>
<gene>
    <name evidence="2" type="ORF">KDK95_31555</name>
</gene>
<feature type="compositionally biased region" description="Polar residues" evidence="1">
    <location>
        <begin position="1"/>
        <end position="11"/>
    </location>
</feature>